<evidence type="ECO:0000256" key="7">
    <source>
        <dbReference type="ARBA" id="ARBA00023134"/>
    </source>
</evidence>
<reference evidence="12 13" key="1">
    <citation type="submission" date="2016-01" db="EMBL/GenBank/DDBJ databases">
        <title>Genome sequencing of Roseivirga echinicomitans KMM 6058.</title>
        <authorList>
            <person name="Selvaratnam C."/>
            <person name="Thevarajoo S."/>
            <person name="Goh K.M."/>
            <person name="Ee R."/>
            <person name="Chan K.-G."/>
            <person name="Chong C.S."/>
        </authorList>
    </citation>
    <scope>NUCLEOTIDE SEQUENCE [LARGE SCALE GENOMIC DNA]</scope>
    <source>
        <strain evidence="12 13">KMM 6058</strain>
    </source>
</reference>
<comment type="cofactor">
    <cofactor evidence="1">
        <name>Mg(2+)</name>
        <dbReference type="ChEBI" id="CHEBI:18420"/>
    </cofactor>
</comment>
<comment type="similarity">
    <text evidence="2 10">Belongs to the TRAFAC class TrmE-Era-EngA-EngB-Septin-like GTPase superfamily. EngB GTPase family.</text>
</comment>
<evidence type="ECO:0000256" key="2">
    <source>
        <dbReference type="ARBA" id="ARBA00009638"/>
    </source>
</evidence>
<evidence type="ECO:0000256" key="4">
    <source>
        <dbReference type="ARBA" id="ARBA00022723"/>
    </source>
</evidence>
<dbReference type="FunFam" id="3.40.50.300:FF:000098">
    <property type="entry name" value="Probable GTP-binding protein EngB"/>
    <property type="match status" value="1"/>
</dbReference>
<dbReference type="RefSeq" id="WP_068415420.1">
    <property type="nucleotide sequence ID" value="NZ_LRDB01000017.1"/>
</dbReference>
<evidence type="ECO:0000313" key="13">
    <source>
        <dbReference type="Proteomes" id="UP000075615"/>
    </source>
</evidence>
<dbReference type="OrthoDB" id="9804921at2"/>
<dbReference type="NCBIfam" id="TIGR03598">
    <property type="entry name" value="GTPase_YsxC"/>
    <property type="match status" value="1"/>
</dbReference>
<keyword evidence="5 10" id="KW-0547">Nucleotide-binding</keyword>
<dbReference type="PROSITE" id="PS51706">
    <property type="entry name" value="G_ENGB"/>
    <property type="match status" value="1"/>
</dbReference>
<dbReference type="InterPro" id="IPR006073">
    <property type="entry name" value="GTP-bd"/>
</dbReference>
<dbReference type="EMBL" id="LRDB01000017">
    <property type="protein sequence ID" value="KYG76964.1"/>
    <property type="molecule type" value="Genomic_DNA"/>
</dbReference>
<dbReference type="InterPro" id="IPR019987">
    <property type="entry name" value="GTP-bd_ribosome_bio_YsxC"/>
</dbReference>
<accession>A0A150XE62</accession>
<evidence type="ECO:0000313" key="12">
    <source>
        <dbReference type="EMBL" id="KYG76964.1"/>
    </source>
</evidence>
<keyword evidence="3 10" id="KW-0132">Cell division</keyword>
<comment type="caution">
    <text evidence="12">The sequence shown here is derived from an EMBL/GenBank/DDBJ whole genome shotgun (WGS) entry which is preliminary data.</text>
</comment>
<dbReference type="STRING" id="296218.AWN68_18445"/>
<comment type="function">
    <text evidence="10">Necessary for normal cell division and for the maintenance of normal septation.</text>
</comment>
<dbReference type="PANTHER" id="PTHR11649">
    <property type="entry name" value="MSS1/TRME-RELATED GTP-BINDING PROTEIN"/>
    <property type="match status" value="1"/>
</dbReference>
<name>A0A150XE62_9BACT</name>
<organism evidence="12 13">
    <name type="scientific">Roseivirga echinicomitans</name>
    <dbReference type="NCBI Taxonomy" id="296218"/>
    <lineage>
        <taxon>Bacteria</taxon>
        <taxon>Pseudomonadati</taxon>
        <taxon>Bacteroidota</taxon>
        <taxon>Cytophagia</taxon>
        <taxon>Cytophagales</taxon>
        <taxon>Roseivirgaceae</taxon>
        <taxon>Roseivirga</taxon>
    </lineage>
</organism>
<dbReference type="SUPFAM" id="SSF52540">
    <property type="entry name" value="P-loop containing nucleoside triphosphate hydrolases"/>
    <property type="match status" value="1"/>
</dbReference>
<evidence type="ECO:0000256" key="5">
    <source>
        <dbReference type="ARBA" id="ARBA00022741"/>
    </source>
</evidence>
<dbReference type="HAMAP" id="MF_00321">
    <property type="entry name" value="GTPase_EngB"/>
    <property type="match status" value="1"/>
</dbReference>
<keyword evidence="9 10" id="KW-0131">Cell cycle</keyword>
<dbReference type="GO" id="GO:0046872">
    <property type="term" value="F:metal ion binding"/>
    <property type="evidence" value="ECO:0007669"/>
    <property type="project" value="UniProtKB-KW"/>
</dbReference>
<evidence type="ECO:0000256" key="1">
    <source>
        <dbReference type="ARBA" id="ARBA00001946"/>
    </source>
</evidence>
<dbReference type="Proteomes" id="UP000075615">
    <property type="component" value="Unassembled WGS sequence"/>
</dbReference>
<protein>
    <recommendedName>
        <fullName evidence="10">Probable GTP-binding protein EngB</fullName>
    </recommendedName>
</protein>
<sequence length="196" mass="22232">MFENASFVISNTDHNLCPKPDKPEFAFIGRSNVGKSSLINMLTQKKNLAKTSGRPGKTQLINHFIVDDQWYLVDLPGYGYAKTSKSNRVAWSIMIEKYLLERENLQMVFVLIDSRLEPQKIDIEFVTWLGEAGIPLGLIFTKADKQSINKSQQSIARFRKVMKETWEELPVMFVSSAESGLGRTEIAEYIHGVLTA</sequence>
<keyword evidence="4" id="KW-0479">Metal-binding</keyword>
<evidence type="ECO:0000256" key="3">
    <source>
        <dbReference type="ARBA" id="ARBA00022618"/>
    </source>
</evidence>
<dbReference type="InterPro" id="IPR027417">
    <property type="entry name" value="P-loop_NTPase"/>
</dbReference>
<dbReference type="PANTHER" id="PTHR11649:SF13">
    <property type="entry name" value="ENGB-TYPE G DOMAIN-CONTAINING PROTEIN"/>
    <property type="match status" value="1"/>
</dbReference>
<keyword evidence="6" id="KW-0460">Magnesium</keyword>
<dbReference type="InterPro" id="IPR030393">
    <property type="entry name" value="G_ENGB_dom"/>
</dbReference>
<evidence type="ECO:0000256" key="10">
    <source>
        <dbReference type="HAMAP-Rule" id="MF_00321"/>
    </source>
</evidence>
<keyword evidence="13" id="KW-1185">Reference proteome</keyword>
<keyword evidence="7 10" id="KW-0342">GTP-binding</keyword>
<dbReference type="Pfam" id="PF01926">
    <property type="entry name" value="MMR_HSR1"/>
    <property type="match status" value="1"/>
</dbReference>
<feature type="domain" description="EngB-type G" evidence="11">
    <location>
        <begin position="21"/>
        <end position="196"/>
    </location>
</feature>
<evidence type="ECO:0000256" key="8">
    <source>
        <dbReference type="ARBA" id="ARBA00023210"/>
    </source>
</evidence>
<dbReference type="Gene3D" id="3.40.50.300">
    <property type="entry name" value="P-loop containing nucleotide triphosphate hydrolases"/>
    <property type="match status" value="1"/>
</dbReference>
<dbReference type="AlphaFoldDB" id="A0A150XE62"/>
<keyword evidence="8 10" id="KW-0717">Septation</keyword>
<dbReference type="CDD" id="cd01876">
    <property type="entry name" value="YihA_EngB"/>
    <property type="match status" value="1"/>
</dbReference>
<proteinExistence type="inferred from homology"/>
<dbReference type="GO" id="GO:0005525">
    <property type="term" value="F:GTP binding"/>
    <property type="evidence" value="ECO:0007669"/>
    <property type="project" value="UniProtKB-UniRule"/>
</dbReference>
<gene>
    <name evidence="10" type="primary">engB</name>
    <name evidence="12" type="ORF">AWN68_18445</name>
</gene>
<evidence type="ECO:0000259" key="11">
    <source>
        <dbReference type="PROSITE" id="PS51706"/>
    </source>
</evidence>
<evidence type="ECO:0000256" key="9">
    <source>
        <dbReference type="ARBA" id="ARBA00023306"/>
    </source>
</evidence>
<dbReference type="GO" id="GO:0000917">
    <property type="term" value="P:division septum assembly"/>
    <property type="evidence" value="ECO:0007669"/>
    <property type="project" value="UniProtKB-KW"/>
</dbReference>
<evidence type="ECO:0000256" key="6">
    <source>
        <dbReference type="ARBA" id="ARBA00022842"/>
    </source>
</evidence>